<protein>
    <submittedName>
        <fullName evidence="2">SgcJ/EcaC family oxidoreductase</fullName>
    </submittedName>
</protein>
<dbReference type="Gene3D" id="3.10.450.50">
    <property type="match status" value="1"/>
</dbReference>
<dbReference type="Pfam" id="PF14534">
    <property type="entry name" value="DUF4440"/>
    <property type="match status" value="1"/>
</dbReference>
<dbReference type="Proteomes" id="UP000593892">
    <property type="component" value="Chromosome"/>
</dbReference>
<dbReference type="InterPro" id="IPR032710">
    <property type="entry name" value="NTF2-like_dom_sf"/>
</dbReference>
<reference evidence="2 3" key="1">
    <citation type="submission" date="2020-10" db="EMBL/GenBank/DDBJ databases">
        <title>Complete genome sequence of Paludibaculum fermentans P105T, a facultatively anaerobic acidobacterium capable of dissimilatory Fe(III) reduction.</title>
        <authorList>
            <person name="Dedysh S.N."/>
            <person name="Beletsky A.V."/>
            <person name="Kulichevskaya I.S."/>
            <person name="Mardanov A.V."/>
            <person name="Ravin N.V."/>
        </authorList>
    </citation>
    <scope>NUCLEOTIDE SEQUENCE [LARGE SCALE GENOMIC DNA]</scope>
    <source>
        <strain evidence="2 3">P105</strain>
    </source>
</reference>
<keyword evidence="3" id="KW-1185">Reference proteome</keyword>
<sequence>MHIGSDEGAIREVHSSWIDAVNAGDLARLLALMTDDVVFLNPGREPIGQREFPNGFLIGHQRSWIHCVSEIEEVAVFGEVAYTRCRDSLCVKPRAGGEATELAGHRLTIYRKQPDGHWLLARDAHTLSPVSR</sequence>
<evidence type="ECO:0000313" key="2">
    <source>
        <dbReference type="EMBL" id="QOY90977.1"/>
    </source>
</evidence>
<organism evidence="2 3">
    <name type="scientific">Paludibaculum fermentans</name>
    <dbReference type="NCBI Taxonomy" id="1473598"/>
    <lineage>
        <taxon>Bacteria</taxon>
        <taxon>Pseudomonadati</taxon>
        <taxon>Acidobacteriota</taxon>
        <taxon>Terriglobia</taxon>
        <taxon>Bryobacterales</taxon>
        <taxon>Bryobacteraceae</taxon>
        <taxon>Paludibaculum</taxon>
    </lineage>
</organism>
<feature type="domain" description="DUF4440" evidence="1">
    <location>
        <begin position="10"/>
        <end position="119"/>
    </location>
</feature>
<dbReference type="InterPro" id="IPR011944">
    <property type="entry name" value="Steroid_delta5-4_isomerase"/>
</dbReference>
<proteinExistence type="predicted"/>
<accession>A0A7S7NWA4</accession>
<dbReference type="EMBL" id="CP063849">
    <property type="protein sequence ID" value="QOY90977.1"/>
    <property type="molecule type" value="Genomic_DNA"/>
</dbReference>
<name>A0A7S7NWA4_PALFE</name>
<dbReference type="KEGG" id="pfer:IRI77_13825"/>
<dbReference type="SUPFAM" id="SSF54427">
    <property type="entry name" value="NTF2-like"/>
    <property type="match status" value="1"/>
</dbReference>
<dbReference type="AlphaFoldDB" id="A0A7S7NWA4"/>
<gene>
    <name evidence="2" type="ORF">IRI77_13825</name>
</gene>
<dbReference type="NCBIfam" id="TIGR02246">
    <property type="entry name" value="SgcJ/EcaC family oxidoreductase"/>
    <property type="match status" value="1"/>
</dbReference>
<evidence type="ECO:0000259" key="1">
    <source>
        <dbReference type="Pfam" id="PF14534"/>
    </source>
</evidence>
<dbReference type="RefSeq" id="WP_194452632.1">
    <property type="nucleotide sequence ID" value="NZ_CP063849.1"/>
</dbReference>
<evidence type="ECO:0000313" key="3">
    <source>
        <dbReference type="Proteomes" id="UP000593892"/>
    </source>
</evidence>
<dbReference type="InterPro" id="IPR027843">
    <property type="entry name" value="DUF4440"/>
</dbReference>